<proteinExistence type="predicted"/>
<dbReference type="EMBL" id="AFAY01000044">
    <property type="protein sequence ID" value="EGF10241.1"/>
    <property type="molecule type" value="Genomic_DNA"/>
</dbReference>
<keyword evidence="3" id="KW-0479">Metal-binding</keyword>
<dbReference type="PANTHER" id="PTHR30176">
    <property type="entry name" value="FERREDOXIN-TYPE PROTEIN NAPH"/>
    <property type="match status" value="1"/>
</dbReference>
<feature type="compositionally biased region" description="Basic and acidic residues" evidence="7">
    <location>
        <begin position="86"/>
        <end position="96"/>
    </location>
</feature>
<feature type="transmembrane region" description="Helical" evidence="8">
    <location>
        <begin position="160"/>
        <end position="180"/>
    </location>
</feature>
<dbReference type="PROSITE" id="PS51379">
    <property type="entry name" value="4FE4S_FER_2"/>
    <property type="match status" value="1"/>
</dbReference>
<feature type="transmembrane region" description="Helical" evidence="8">
    <location>
        <begin position="462"/>
        <end position="480"/>
    </location>
</feature>
<dbReference type="GO" id="GO:0046872">
    <property type="term" value="F:metal ion binding"/>
    <property type="evidence" value="ECO:0007669"/>
    <property type="project" value="UniProtKB-KW"/>
</dbReference>
<dbReference type="FunFam" id="1.10.1060.10:FF:000015">
    <property type="entry name" value="Cytochrome c oxidase accessory protein CcoG"/>
    <property type="match status" value="1"/>
</dbReference>
<keyword evidence="5" id="KW-0408">Iron</keyword>
<feature type="compositionally biased region" description="Low complexity" evidence="7">
    <location>
        <begin position="116"/>
        <end position="131"/>
    </location>
</feature>
<evidence type="ECO:0000256" key="2">
    <source>
        <dbReference type="ARBA" id="ARBA00022485"/>
    </source>
</evidence>
<evidence type="ECO:0000256" key="1">
    <source>
        <dbReference type="ARBA" id="ARBA00022448"/>
    </source>
</evidence>
<feature type="transmembrane region" description="Helical" evidence="8">
    <location>
        <begin position="304"/>
        <end position="332"/>
    </location>
</feature>
<reference evidence="10 11" key="1">
    <citation type="submission" date="2011-02" db="EMBL/GenBank/DDBJ databases">
        <authorList>
            <person name="Muzny D."/>
            <person name="Qin X."/>
            <person name="Deng J."/>
            <person name="Jiang H."/>
            <person name="Liu Y."/>
            <person name="Qu J."/>
            <person name="Song X.-Z."/>
            <person name="Zhang L."/>
            <person name="Thornton R."/>
            <person name="Coyle M."/>
            <person name="Francisco L."/>
            <person name="Jackson L."/>
            <person name="Javaid M."/>
            <person name="Korchina V."/>
            <person name="Kovar C."/>
            <person name="Mata R."/>
            <person name="Mathew T."/>
            <person name="Ngo R."/>
            <person name="Nguyen L."/>
            <person name="Nguyen N."/>
            <person name="Okwuonu G."/>
            <person name="Ongeri F."/>
            <person name="Pham C."/>
            <person name="Simmons D."/>
            <person name="Wilczek-Boney K."/>
            <person name="Hale W."/>
            <person name="Jakkamsetti A."/>
            <person name="Pham P."/>
            <person name="Ruth R."/>
            <person name="San Lucas F."/>
            <person name="Warren J."/>
            <person name="Zhang J."/>
            <person name="Zhao Z."/>
            <person name="Zhou C."/>
            <person name="Zhu D."/>
            <person name="Lee S."/>
            <person name="Bess C."/>
            <person name="Blankenburg K."/>
            <person name="Forbes L."/>
            <person name="Fu Q."/>
            <person name="Gubbala S."/>
            <person name="Hirani K."/>
            <person name="Jayaseelan J.C."/>
            <person name="Lara F."/>
            <person name="Munidasa M."/>
            <person name="Palculict T."/>
            <person name="Patil S."/>
            <person name="Pu L.-L."/>
            <person name="Saada N."/>
            <person name="Tang L."/>
            <person name="Weissenberger G."/>
            <person name="Zhu Y."/>
            <person name="Hemphill L."/>
            <person name="Shang Y."/>
            <person name="Youmans B."/>
            <person name="Ayvaz T."/>
            <person name="Ross M."/>
            <person name="Santibanez J."/>
            <person name="Aqrawi P."/>
            <person name="Gross S."/>
            <person name="Joshi V."/>
            <person name="Fowler G."/>
            <person name="Nazareth L."/>
            <person name="Reid J."/>
            <person name="Worley K."/>
            <person name="Petrosino J."/>
            <person name="Highlander S."/>
            <person name="Gibbs R."/>
        </authorList>
    </citation>
    <scope>NUCLEOTIDE SEQUENCE [LARGE SCALE GENOMIC DNA]</scope>
    <source>
        <strain evidence="10 11">ATCC BAA-1200</strain>
    </source>
</reference>
<evidence type="ECO:0000256" key="7">
    <source>
        <dbReference type="SAM" id="MobiDB-lite"/>
    </source>
</evidence>
<keyword evidence="2" id="KW-0004">4Fe-4S</keyword>
<dbReference type="InterPro" id="IPR014116">
    <property type="entry name" value="Cyt_c_oxidase_cbb3_FixG"/>
</dbReference>
<comment type="caution">
    <text evidence="10">The sequence shown here is derived from an EMBL/GenBank/DDBJ whole genome shotgun (WGS) entry which is preliminary data.</text>
</comment>
<dbReference type="InterPro" id="IPR017900">
    <property type="entry name" value="4Fe4S_Fe_S_CS"/>
</dbReference>
<evidence type="ECO:0000256" key="5">
    <source>
        <dbReference type="ARBA" id="ARBA00023004"/>
    </source>
</evidence>
<keyword evidence="8" id="KW-1133">Transmembrane helix</keyword>
<evidence type="ECO:0000256" key="3">
    <source>
        <dbReference type="ARBA" id="ARBA00022723"/>
    </source>
</evidence>
<keyword evidence="8" id="KW-0812">Transmembrane</keyword>
<sequence length="598" mass="67083">MVQSDNGELHGKTGAWAEKTVHYSKFKRPCRPKVPPQGGIEIMNGGNKRLLRAQREKRKQAYNCVLYQAINANKNIPRTKPRHQKEHIMAEPKKAEAANAAPQGEQPAAQSEKPAGKPAAKTAPAAKAKAAGKPKEQVIKLYEAGKRIHPKKAEGRFAKLRIAAILATQFVFYCIPWFNWSGRQAVLFDIPNRHFFIFGLSFGMADLIYLALLLIISAFGLFWWTTVAGRLWCGYACPQTVYTEIMLWIDHFVEGDRNKRMKLDKEPWNLRKIRIKFTKYLIIFAVCAWTGITFAGWFTPIREFVPAVFTMQAGGTALFAAAFYGFVTWLFAHQMREQVCKHMCPYARFQSAMFDPDTLIISYDTERGEPRGARKKTVARGETDLGDCINCTMCVQVCPVGIDIRDGLQYECIGCAACIDACDEVMDKMGYPRGLIRYTTENVLEHKYTDGDIKKQMLRPRVIGYGAVLAAAVVAFLIGVSTRQTLRVDIIKDRGVMVRENSKGWLENAYNLRIINNSEKPQTVTASVTGFDDIKLTGLPAGGIKIGSRETVTVPVQVSTIPEYADKGSHPIEFAFTYREDGRDGSRTITEKSNFIGE</sequence>
<evidence type="ECO:0000313" key="11">
    <source>
        <dbReference type="Proteomes" id="UP000004105"/>
    </source>
</evidence>
<dbReference type="HOGENOM" id="CLU_032118_0_0_4"/>
<dbReference type="InterPro" id="IPR032879">
    <property type="entry name" value="FixG_C"/>
</dbReference>
<gene>
    <name evidence="10" type="primary">ccoG</name>
    <name evidence="10" type="ORF">HMPREF9123_2116</name>
</gene>
<evidence type="ECO:0000256" key="4">
    <source>
        <dbReference type="ARBA" id="ARBA00022982"/>
    </source>
</evidence>
<dbReference type="Pfam" id="PF13746">
    <property type="entry name" value="Fer4_18"/>
    <property type="match status" value="1"/>
</dbReference>
<evidence type="ECO:0000256" key="6">
    <source>
        <dbReference type="ARBA" id="ARBA00023014"/>
    </source>
</evidence>
<accession>F2BEG0</accession>
<keyword evidence="6" id="KW-0411">Iron-sulfur</keyword>
<dbReference type="Proteomes" id="UP000004105">
    <property type="component" value="Unassembled WGS sequence"/>
</dbReference>
<feature type="transmembrane region" description="Helical" evidence="8">
    <location>
        <begin position="195"/>
        <end position="224"/>
    </location>
</feature>
<feature type="compositionally biased region" description="Low complexity" evidence="7">
    <location>
        <begin position="97"/>
        <end position="110"/>
    </location>
</feature>
<dbReference type="AlphaFoldDB" id="F2BEG0"/>
<dbReference type="PROSITE" id="PS00198">
    <property type="entry name" value="4FE4S_FER_1"/>
    <property type="match status" value="1"/>
</dbReference>
<dbReference type="GO" id="GO:0005886">
    <property type="term" value="C:plasma membrane"/>
    <property type="evidence" value="ECO:0007669"/>
    <property type="project" value="TreeGrafter"/>
</dbReference>
<keyword evidence="4" id="KW-0249">Electron transport</keyword>
<feature type="region of interest" description="Disordered" evidence="7">
    <location>
        <begin position="77"/>
        <end position="132"/>
    </location>
</feature>
<evidence type="ECO:0000256" key="8">
    <source>
        <dbReference type="SAM" id="Phobius"/>
    </source>
</evidence>
<dbReference type="Pfam" id="PF12801">
    <property type="entry name" value="Fer4_5"/>
    <property type="match status" value="1"/>
</dbReference>
<feature type="domain" description="4Fe-4S ferredoxin-type" evidence="9">
    <location>
        <begin position="379"/>
        <end position="407"/>
    </location>
</feature>
<dbReference type="SUPFAM" id="SSF54862">
    <property type="entry name" value="4Fe-4S ferredoxins"/>
    <property type="match status" value="1"/>
</dbReference>
<dbReference type="GO" id="GO:0051539">
    <property type="term" value="F:4 iron, 4 sulfur cluster binding"/>
    <property type="evidence" value="ECO:0007669"/>
    <property type="project" value="UniProtKB-KW"/>
</dbReference>
<feature type="transmembrane region" description="Helical" evidence="8">
    <location>
        <begin position="280"/>
        <end position="298"/>
    </location>
</feature>
<keyword evidence="1" id="KW-0813">Transport</keyword>
<dbReference type="InterPro" id="IPR051684">
    <property type="entry name" value="Electron_Trans/Redox"/>
</dbReference>
<keyword evidence="8" id="KW-0472">Membrane</keyword>
<dbReference type="NCBIfam" id="TIGR02745">
    <property type="entry name" value="ccoG_rdxA_fixG"/>
    <property type="match status" value="1"/>
</dbReference>
<dbReference type="InterPro" id="IPR017896">
    <property type="entry name" value="4Fe4S_Fe-S-bd"/>
</dbReference>
<dbReference type="Pfam" id="PF11614">
    <property type="entry name" value="FixG_C"/>
    <property type="match status" value="1"/>
</dbReference>
<dbReference type="InterPro" id="IPR009051">
    <property type="entry name" value="Helical_ferredxn"/>
</dbReference>
<dbReference type="InterPro" id="IPR013783">
    <property type="entry name" value="Ig-like_fold"/>
</dbReference>
<keyword evidence="11" id="KW-1185">Reference proteome</keyword>
<dbReference type="Gene3D" id="2.60.40.10">
    <property type="entry name" value="Immunoglobulins"/>
    <property type="match status" value="1"/>
</dbReference>
<evidence type="ECO:0000313" key="10">
    <source>
        <dbReference type="EMBL" id="EGF10241.1"/>
    </source>
</evidence>
<organism evidence="10 11">
    <name type="scientific">Neisseria bacilliformis ATCC BAA-1200</name>
    <dbReference type="NCBI Taxonomy" id="888742"/>
    <lineage>
        <taxon>Bacteria</taxon>
        <taxon>Pseudomonadati</taxon>
        <taxon>Pseudomonadota</taxon>
        <taxon>Betaproteobacteria</taxon>
        <taxon>Neisseriales</taxon>
        <taxon>Neisseriaceae</taxon>
        <taxon>Neisseria</taxon>
    </lineage>
</organism>
<name>F2BEG0_9NEIS</name>
<dbReference type="STRING" id="267212.GCA_001063965_01465"/>
<dbReference type="Gene3D" id="1.10.1060.10">
    <property type="entry name" value="Alpha-helical ferredoxin"/>
    <property type="match status" value="1"/>
</dbReference>
<protein>
    <submittedName>
        <fullName evidence="10">Cytochrome c oxidase accessory protein CcoG</fullName>
    </submittedName>
</protein>
<evidence type="ECO:0000259" key="9">
    <source>
        <dbReference type="PROSITE" id="PS51379"/>
    </source>
</evidence>
<dbReference type="PANTHER" id="PTHR30176:SF3">
    <property type="entry name" value="FERREDOXIN-TYPE PROTEIN NAPH"/>
    <property type="match status" value="1"/>
</dbReference>